<dbReference type="PRINTS" id="PR00105">
    <property type="entry name" value="C5METTRFRASE"/>
</dbReference>
<dbReference type="InterPro" id="IPR050390">
    <property type="entry name" value="C5-Methyltransferase"/>
</dbReference>
<feature type="compositionally biased region" description="Basic and acidic residues" evidence="12">
    <location>
        <begin position="104"/>
        <end position="115"/>
    </location>
</feature>
<dbReference type="Pfam" id="PF01426">
    <property type="entry name" value="BAH"/>
    <property type="match status" value="2"/>
</dbReference>
<keyword evidence="5" id="KW-0677">Repeat</keyword>
<dbReference type="GO" id="GO:0006346">
    <property type="term" value="P:DNA methylation-dependent constitutive heterochromatin formation"/>
    <property type="evidence" value="ECO:0007669"/>
    <property type="project" value="InterPro"/>
</dbReference>
<dbReference type="PROSITE" id="PS51679">
    <property type="entry name" value="SAM_MT_C5"/>
    <property type="match status" value="1"/>
</dbReference>
<keyword evidence="2 9" id="KW-0489">Methyltransferase</keyword>
<evidence type="ECO:0000259" key="13">
    <source>
        <dbReference type="PROSITE" id="PS51038"/>
    </source>
</evidence>
<evidence type="ECO:0000256" key="10">
    <source>
        <dbReference type="RuleBase" id="RU000416"/>
    </source>
</evidence>
<dbReference type="GO" id="GO:0003886">
    <property type="term" value="F:DNA (cytosine-5-)-methyltransferase activity"/>
    <property type="evidence" value="ECO:0007669"/>
    <property type="project" value="UniProtKB-EC"/>
</dbReference>
<accession>A0A409XR96</accession>
<evidence type="ECO:0000256" key="2">
    <source>
        <dbReference type="ARBA" id="ARBA00022603"/>
    </source>
</evidence>
<evidence type="ECO:0000313" key="14">
    <source>
        <dbReference type="EMBL" id="PPQ93248.1"/>
    </source>
</evidence>
<dbReference type="STRING" id="93625.A0A409XR96"/>
<evidence type="ECO:0000256" key="8">
    <source>
        <dbReference type="PIRSR" id="PIRSR037404-1"/>
    </source>
</evidence>
<dbReference type="EMBL" id="NHYD01000797">
    <property type="protein sequence ID" value="PPQ93248.1"/>
    <property type="molecule type" value="Genomic_DNA"/>
</dbReference>
<organism evidence="14 15">
    <name type="scientific">Psilocybe cyanescens</name>
    <dbReference type="NCBI Taxonomy" id="93625"/>
    <lineage>
        <taxon>Eukaryota</taxon>
        <taxon>Fungi</taxon>
        <taxon>Dikarya</taxon>
        <taxon>Basidiomycota</taxon>
        <taxon>Agaricomycotina</taxon>
        <taxon>Agaricomycetes</taxon>
        <taxon>Agaricomycetidae</taxon>
        <taxon>Agaricales</taxon>
        <taxon>Agaricineae</taxon>
        <taxon>Strophariaceae</taxon>
        <taxon>Psilocybe</taxon>
    </lineage>
</organism>
<dbReference type="GO" id="GO:0032259">
    <property type="term" value="P:methylation"/>
    <property type="evidence" value="ECO:0007669"/>
    <property type="project" value="UniProtKB-KW"/>
</dbReference>
<sequence length="1328" mass="150712">MSASRLVPYIEILVDRKAQLRRRYSSLRSPSTSPTRDGEPRNSTPSPRKKRKLKAAPTDYLPESETVALDKEELEDSTRRSPSLGAVPTRGRRSGRISSSLKGKAVDGGDNERLASEFAFEPESETAVDDIPSDEEELDKAARRSPSLGAFSHKEEISSDLPDEEFLLKDETHPEDDDDSDVPVRLLENFTVYDSATMEVIHLAQLLMLEYSNAKYGASGLVKPWVDPDSEVDEVDEDVDSRAEDCEEQLCLSNILEFCVHNMLEGQRFLDAKIYIRTQYAWYILGCPSAVYIPYFTPFWSQHRLLHLLVNSSLKNYRLTYEEFKNGLEDIDAADDSGTVSSLDIFGRNLSEDDLTSDEALAYLLSSLPEICLVNRIKISRVPAIREIMGAEHYDFDVDISQQITKKEKKSRPKVISKSSNKEIEVLKHRNKTFLTPIVNEIAKDFFHGSLEAIPDQEDADDTARIQLPHYKGHYSDPLKIVWGDSFPGGKVFKSANVDGIVYSIGDVVMVEPDNTRETILRASQTVNKYGNRWWFCQIRYFFDKVVKGKKTKMFHGVWFNHGSKTILQETAHSKSLYLLEMCDHIHVTAIFKKCNIKFLKPGYPEPPDDGISDSNDFHCLYLYDEENIAFLDIPENVLDVDLEDGYTCFSCDAKEEHERLTNIEHYSDKVVVHGIDYHIHDFVYVQASNDNKILDIGQITKLHHSDQISINLLGRYDDYVEHQKGHDRSSDLISDERKLFLTTKTENIPLHRLDGVCHVLHLSDSQKIQEWTKHDDHYYLDSKGDAEKLQVISKAKFTYCTVCHAKDKEAIRQVARLSLRNSKLIGMELFCGAGGLGVGMDLSGFVETRHAVEFSPSAAKTYMKNHPNTVVYCQDTSNLLKHAITGLNDEGKRGPLMSKQDDQTECPALPKKGDPVDFIFGGPPCQSFSKANHSKRRDDIRSSLACNMLSYVEHYEPSYFLLENVAGFLEHKFYCKRMTESGEVECVVESGMIKFCLRTLIALGYQVRYRLLQAGEYGAPQSRRRVIIWGARRGVPLPQFPVPVYAFPQRPYNVSLPTGGKLCPPTRSKAPGEYHSFAPLRPRTVDDAIGDLPPFDWINPHEIIPENARDRKEANRRLEETGIPRFDAVSHPDKTFMELPGYPGGSPYPMPPQNRYQKWLREGMDEDDFVLGQYTTRFRPRIVEATMNVPLRPLADHRDIPGVLLPKRAQPNAARKGSVRIFYGRMDGAGHFKCAVTILSPATKNQWPVHPHQKRIITVREAARSQGFPDHYVFMSNNKKPCQIIADQLRQIGNAVAVPFALALGKELGKALLQTWEREEREGSVEA</sequence>
<comment type="caution">
    <text evidence="14">The sequence shown here is derived from an EMBL/GenBank/DDBJ whole genome shotgun (WGS) entry which is preliminary data.</text>
</comment>
<dbReference type="Gene3D" id="3.90.120.10">
    <property type="entry name" value="DNA Methylase, subunit A, domain 2"/>
    <property type="match status" value="2"/>
</dbReference>
<keyword evidence="15" id="KW-1185">Reference proteome</keyword>
<reference evidence="14 15" key="1">
    <citation type="journal article" date="2018" name="Evol. Lett.">
        <title>Horizontal gene cluster transfer increased hallucinogenic mushroom diversity.</title>
        <authorList>
            <person name="Reynolds H.T."/>
            <person name="Vijayakumar V."/>
            <person name="Gluck-Thaler E."/>
            <person name="Korotkin H.B."/>
            <person name="Matheny P.B."/>
            <person name="Slot J.C."/>
        </authorList>
    </citation>
    <scope>NUCLEOTIDE SEQUENCE [LARGE SCALE GENOMIC DNA]</scope>
    <source>
        <strain evidence="14 15">2631</strain>
    </source>
</reference>
<dbReference type="PROSITE" id="PS00094">
    <property type="entry name" value="C5_MTASE_1"/>
    <property type="match status" value="1"/>
</dbReference>
<feature type="compositionally biased region" description="Basic and acidic residues" evidence="12">
    <location>
        <begin position="68"/>
        <end position="79"/>
    </location>
</feature>
<dbReference type="EC" id="2.1.1.37" evidence="11"/>
<protein>
    <recommendedName>
        <fullName evidence="11">Cytosine-specific methyltransferase</fullName>
        <ecNumber evidence="11">2.1.1.37</ecNumber>
    </recommendedName>
</protein>
<dbReference type="Proteomes" id="UP000283269">
    <property type="component" value="Unassembled WGS sequence"/>
</dbReference>
<dbReference type="InterPro" id="IPR018117">
    <property type="entry name" value="C5_DNA_meth_AS"/>
</dbReference>
<evidence type="ECO:0000256" key="6">
    <source>
        <dbReference type="ARBA" id="ARBA00023125"/>
    </source>
</evidence>
<comment type="catalytic activity">
    <reaction evidence="11">
        <text>a 2'-deoxycytidine in DNA + S-adenosyl-L-methionine = a 5-methyl-2'-deoxycytidine in DNA + S-adenosyl-L-homocysteine + H(+)</text>
        <dbReference type="Rhea" id="RHEA:13681"/>
        <dbReference type="Rhea" id="RHEA-COMP:11369"/>
        <dbReference type="Rhea" id="RHEA-COMP:11370"/>
        <dbReference type="ChEBI" id="CHEBI:15378"/>
        <dbReference type="ChEBI" id="CHEBI:57856"/>
        <dbReference type="ChEBI" id="CHEBI:59789"/>
        <dbReference type="ChEBI" id="CHEBI:85452"/>
        <dbReference type="ChEBI" id="CHEBI:85454"/>
        <dbReference type="EC" id="2.1.1.37"/>
    </reaction>
</comment>
<evidence type="ECO:0000256" key="12">
    <source>
        <dbReference type="SAM" id="MobiDB-lite"/>
    </source>
</evidence>
<evidence type="ECO:0000256" key="1">
    <source>
        <dbReference type="ARBA" id="ARBA00004123"/>
    </source>
</evidence>
<dbReference type="InterPro" id="IPR022702">
    <property type="entry name" value="Cytosine_MeTrfase1_RFD"/>
</dbReference>
<dbReference type="NCBIfam" id="TIGR00675">
    <property type="entry name" value="dcm"/>
    <property type="match status" value="1"/>
</dbReference>
<dbReference type="PANTHER" id="PTHR10629:SF52">
    <property type="entry name" value="DNA (CYTOSINE-5)-METHYLTRANSFERASE 1"/>
    <property type="match status" value="1"/>
</dbReference>
<keyword evidence="7" id="KW-0539">Nucleus</keyword>
<evidence type="ECO:0000256" key="11">
    <source>
        <dbReference type="RuleBase" id="RU000417"/>
    </source>
</evidence>
<dbReference type="SMART" id="SM00439">
    <property type="entry name" value="BAH"/>
    <property type="match status" value="2"/>
</dbReference>
<dbReference type="InterPro" id="IPR001525">
    <property type="entry name" value="C5_MeTfrase"/>
</dbReference>
<dbReference type="InterPro" id="IPR043151">
    <property type="entry name" value="BAH_sf"/>
</dbReference>
<dbReference type="InterPro" id="IPR029063">
    <property type="entry name" value="SAM-dependent_MTases_sf"/>
</dbReference>
<name>A0A409XR96_PSICY</name>
<feature type="domain" description="BAH" evidence="13">
    <location>
        <begin position="501"/>
        <end position="635"/>
    </location>
</feature>
<evidence type="ECO:0000256" key="4">
    <source>
        <dbReference type="ARBA" id="ARBA00022691"/>
    </source>
</evidence>
<feature type="region of interest" description="Disordered" evidence="12">
    <location>
        <begin position="21"/>
        <end position="162"/>
    </location>
</feature>
<dbReference type="GO" id="GO:0003682">
    <property type="term" value="F:chromatin binding"/>
    <property type="evidence" value="ECO:0007669"/>
    <property type="project" value="InterPro"/>
</dbReference>
<keyword evidence="4 9" id="KW-0949">S-adenosyl-L-methionine</keyword>
<evidence type="ECO:0000256" key="3">
    <source>
        <dbReference type="ARBA" id="ARBA00022679"/>
    </source>
</evidence>
<dbReference type="GO" id="GO:0003677">
    <property type="term" value="F:DNA binding"/>
    <property type="evidence" value="ECO:0007669"/>
    <property type="project" value="UniProtKB-KW"/>
</dbReference>
<evidence type="ECO:0000256" key="7">
    <source>
        <dbReference type="ARBA" id="ARBA00023242"/>
    </source>
</evidence>
<gene>
    <name evidence="14" type="ORF">CVT25_015246</name>
</gene>
<evidence type="ECO:0000313" key="15">
    <source>
        <dbReference type="Proteomes" id="UP000283269"/>
    </source>
</evidence>
<dbReference type="Pfam" id="PF12047">
    <property type="entry name" value="DNMT1-RFD"/>
    <property type="match status" value="1"/>
</dbReference>
<dbReference type="PROSITE" id="PS51038">
    <property type="entry name" value="BAH"/>
    <property type="match status" value="2"/>
</dbReference>
<dbReference type="PANTHER" id="PTHR10629">
    <property type="entry name" value="CYTOSINE-SPECIFIC METHYLTRANSFERASE"/>
    <property type="match status" value="1"/>
</dbReference>
<dbReference type="PIRSF" id="PIRSF037404">
    <property type="entry name" value="DNMT1"/>
    <property type="match status" value="1"/>
</dbReference>
<feature type="compositionally biased region" description="Acidic residues" evidence="12">
    <location>
        <begin position="120"/>
        <end position="138"/>
    </location>
</feature>
<dbReference type="InParanoid" id="A0A409XR96"/>
<dbReference type="Gene3D" id="2.30.30.490">
    <property type="match status" value="2"/>
</dbReference>
<dbReference type="Pfam" id="PF00145">
    <property type="entry name" value="DNA_methylase"/>
    <property type="match status" value="2"/>
</dbReference>
<keyword evidence="3 9" id="KW-0808">Transferase</keyword>
<dbReference type="SUPFAM" id="SSF53335">
    <property type="entry name" value="S-adenosyl-L-methionine-dependent methyltransferases"/>
    <property type="match status" value="1"/>
</dbReference>
<feature type="compositionally biased region" description="Low complexity" evidence="12">
    <location>
        <begin position="26"/>
        <end position="35"/>
    </location>
</feature>
<evidence type="ECO:0000256" key="9">
    <source>
        <dbReference type="PROSITE-ProRule" id="PRU01016"/>
    </source>
</evidence>
<feature type="active site" evidence="8 9">
    <location>
        <position position="926"/>
    </location>
</feature>
<keyword evidence="6" id="KW-0238">DNA-binding</keyword>
<dbReference type="GO" id="GO:0005634">
    <property type="term" value="C:nucleus"/>
    <property type="evidence" value="ECO:0007669"/>
    <property type="project" value="UniProtKB-SubCell"/>
</dbReference>
<dbReference type="Gene3D" id="3.40.50.150">
    <property type="entry name" value="Vaccinia Virus protein VP39"/>
    <property type="match status" value="2"/>
</dbReference>
<feature type="domain" description="BAH" evidence="13">
    <location>
        <begin position="676"/>
        <end position="796"/>
    </location>
</feature>
<evidence type="ECO:0000256" key="5">
    <source>
        <dbReference type="ARBA" id="ARBA00022737"/>
    </source>
</evidence>
<comment type="subcellular location">
    <subcellularLocation>
        <location evidence="1">Nucleus</location>
    </subcellularLocation>
</comment>
<proteinExistence type="inferred from homology"/>
<comment type="similarity">
    <text evidence="9 10">Belongs to the class I-like SAM-binding methyltransferase superfamily. C5-methyltransferase family.</text>
</comment>
<dbReference type="OrthoDB" id="5376140at2759"/>
<dbReference type="InterPro" id="IPR001025">
    <property type="entry name" value="BAH_dom"/>
</dbReference>
<dbReference type="GO" id="GO:0044027">
    <property type="term" value="P:negative regulation of gene expression via chromosomal CpG island methylation"/>
    <property type="evidence" value="ECO:0007669"/>
    <property type="project" value="TreeGrafter"/>
</dbReference>